<name>A0AAV3F3K3_9FLAO</name>
<gene>
    <name evidence="1" type="ORF">HMPREF9715_01838</name>
</gene>
<comment type="caution">
    <text evidence="1">The sequence shown here is derived from an EMBL/GenBank/DDBJ whole genome shotgun (WGS) entry which is preliminary data.</text>
</comment>
<reference evidence="1 2" key="1">
    <citation type="submission" date="2011-11" db="EMBL/GenBank/DDBJ databases">
        <title>The Genome Sequence of Myroides odoratimimus CIP 101113.</title>
        <authorList>
            <person name="Earl A."/>
            <person name="Ward D."/>
            <person name="Feldgarden M."/>
            <person name="Gevers D."/>
            <person name="Huys G."/>
            <person name="Young S.K."/>
            <person name="Zeng Q."/>
            <person name="Gargeya S."/>
            <person name="Fitzgerald M."/>
            <person name="Haas B."/>
            <person name="Abouelleil A."/>
            <person name="Alvarado L."/>
            <person name="Arachchi H.M."/>
            <person name="Berlin A."/>
            <person name="Brown A."/>
            <person name="Chapman S.B."/>
            <person name="Chen Z."/>
            <person name="Dunbar C."/>
            <person name="Freedman E."/>
            <person name="Gearin G."/>
            <person name="Goldberg J."/>
            <person name="Griggs A."/>
            <person name="Gujja S."/>
            <person name="Heiman D."/>
            <person name="Howarth C."/>
            <person name="Larson L."/>
            <person name="Lui A."/>
            <person name="MacDonald P.J.P."/>
            <person name="Montmayeur A."/>
            <person name="Murphy C."/>
            <person name="Neiman D."/>
            <person name="Pearson M."/>
            <person name="Priest M."/>
            <person name="Roberts A."/>
            <person name="Saif S."/>
            <person name="Shea T."/>
            <person name="Shenoy N."/>
            <person name="Sisk P."/>
            <person name="Stolte C."/>
            <person name="Sykes S."/>
            <person name="Wortman J."/>
            <person name="Nusbaum C."/>
            <person name="Birren B."/>
        </authorList>
    </citation>
    <scope>NUCLEOTIDE SEQUENCE [LARGE SCALE GENOMIC DNA]</scope>
    <source>
        <strain evidence="1 2">CIP 101113</strain>
    </source>
</reference>
<evidence type="ECO:0000313" key="1">
    <source>
        <dbReference type="EMBL" id="EHO12683.1"/>
    </source>
</evidence>
<proteinExistence type="predicted"/>
<dbReference type="EMBL" id="AGEE01000017">
    <property type="protein sequence ID" value="EHO12683.1"/>
    <property type="molecule type" value="Genomic_DNA"/>
</dbReference>
<dbReference type="RefSeq" id="WP_006263542.1">
    <property type="nucleotide sequence ID" value="NZ_JH590837.1"/>
</dbReference>
<evidence type="ECO:0000313" key="2">
    <source>
        <dbReference type="Proteomes" id="UP000004834"/>
    </source>
</evidence>
<organism evidence="1 2">
    <name type="scientific">Myroides odoratimimus CIP 101113</name>
    <dbReference type="NCBI Taxonomy" id="883154"/>
    <lineage>
        <taxon>Bacteria</taxon>
        <taxon>Pseudomonadati</taxon>
        <taxon>Bacteroidota</taxon>
        <taxon>Flavobacteriia</taxon>
        <taxon>Flavobacteriales</taxon>
        <taxon>Flavobacteriaceae</taxon>
        <taxon>Myroides</taxon>
    </lineage>
</organism>
<dbReference type="AlphaFoldDB" id="A0AAV3F3K3"/>
<sequence length="83" mass="9721">MAINSLLQIYSLPFINKETDKIELFNTVLKIYADLKTTNVDFVYQAMKDWKIKQTGFKSKAEKFSKEDTEKMIELLLNRGVIK</sequence>
<accession>A0AAV3F3K3</accession>
<protein>
    <submittedName>
        <fullName evidence="1">Uncharacterized protein</fullName>
    </submittedName>
</protein>
<dbReference type="Proteomes" id="UP000004834">
    <property type="component" value="Unassembled WGS sequence"/>
</dbReference>